<keyword evidence="6 13" id="KW-1133">Transmembrane helix</keyword>
<keyword evidence="8 13" id="KW-0472">Membrane</keyword>
<dbReference type="OrthoDB" id="9805716at2"/>
<protein>
    <recommendedName>
        <fullName evidence="13">ATP synthase subunit b</fullName>
    </recommendedName>
    <alternativeName>
        <fullName evidence="13">ATP synthase F(0) sector subunit b</fullName>
    </alternativeName>
    <alternativeName>
        <fullName evidence="13">ATPase subunit I</fullName>
    </alternativeName>
    <alternativeName>
        <fullName evidence="13">F-type ATPase subunit b</fullName>
        <shortName evidence="13">F-ATPase subunit b</shortName>
    </alternativeName>
</protein>
<evidence type="ECO:0000256" key="12">
    <source>
        <dbReference type="ARBA" id="ARBA00037847"/>
    </source>
</evidence>
<feature type="coiled-coil region" evidence="15">
    <location>
        <begin position="40"/>
        <end position="78"/>
    </location>
</feature>
<dbReference type="InterPro" id="IPR002146">
    <property type="entry name" value="ATP_synth_b/b'su_bac/chlpt"/>
</dbReference>
<keyword evidence="9 13" id="KW-0066">ATP synthesis</keyword>
<evidence type="ECO:0000256" key="7">
    <source>
        <dbReference type="ARBA" id="ARBA00023065"/>
    </source>
</evidence>
<evidence type="ECO:0000256" key="5">
    <source>
        <dbReference type="ARBA" id="ARBA00022781"/>
    </source>
</evidence>
<accession>A0A0H2N055</accession>
<evidence type="ECO:0000256" key="9">
    <source>
        <dbReference type="ARBA" id="ARBA00023310"/>
    </source>
</evidence>
<dbReference type="Pfam" id="PF00430">
    <property type="entry name" value="ATP-synt_B"/>
    <property type="match status" value="1"/>
</dbReference>
<evidence type="ECO:0000256" key="10">
    <source>
        <dbReference type="ARBA" id="ARBA00025198"/>
    </source>
</evidence>
<dbReference type="GO" id="GO:0012505">
    <property type="term" value="C:endomembrane system"/>
    <property type="evidence" value="ECO:0007669"/>
    <property type="project" value="UniProtKB-SubCell"/>
</dbReference>
<comment type="function">
    <text evidence="11">Component of the F(0) channel, it forms part of the peripheral stalk, linking F(1) to F(0). The b'-subunit is a diverged and duplicated form of b found in plants and photosynthetic bacteria.</text>
</comment>
<dbReference type="GO" id="GO:0046961">
    <property type="term" value="F:proton-transporting ATPase activity, rotational mechanism"/>
    <property type="evidence" value="ECO:0007669"/>
    <property type="project" value="TreeGrafter"/>
</dbReference>
<keyword evidence="17" id="KW-1185">Reference proteome</keyword>
<evidence type="ECO:0000256" key="1">
    <source>
        <dbReference type="ARBA" id="ARBA00005513"/>
    </source>
</evidence>
<dbReference type="InterPro" id="IPR050059">
    <property type="entry name" value="ATP_synthase_B_chain"/>
</dbReference>
<dbReference type="Proteomes" id="UP000035444">
    <property type="component" value="Unassembled WGS sequence"/>
</dbReference>
<dbReference type="PANTHER" id="PTHR33445">
    <property type="entry name" value="ATP SYNTHASE SUBUNIT B', CHLOROPLASTIC"/>
    <property type="match status" value="1"/>
</dbReference>
<proteinExistence type="inferred from homology"/>
<evidence type="ECO:0000256" key="11">
    <source>
        <dbReference type="ARBA" id="ARBA00025614"/>
    </source>
</evidence>
<evidence type="ECO:0000256" key="13">
    <source>
        <dbReference type="HAMAP-Rule" id="MF_01398"/>
    </source>
</evidence>
<evidence type="ECO:0000256" key="4">
    <source>
        <dbReference type="ARBA" id="ARBA00022692"/>
    </source>
</evidence>
<evidence type="ECO:0000256" key="2">
    <source>
        <dbReference type="ARBA" id="ARBA00022448"/>
    </source>
</evidence>
<keyword evidence="13" id="KW-1003">Cell membrane</keyword>
<feature type="transmembrane region" description="Helical" evidence="13">
    <location>
        <begin position="14"/>
        <end position="33"/>
    </location>
</feature>
<evidence type="ECO:0000256" key="15">
    <source>
        <dbReference type="SAM" id="Coils"/>
    </source>
</evidence>
<evidence type="ECO:0000313" key="16">
    <source>
        <dbReference type="EMBL" id="KLN62295.1"/>
    </source>
</evidence>
<dbReference type="PATRIC" id="fig|1489064.4.peg.1306"/>
<dbReference type="GO" id="GO:0045259">
    <property type="term" value="C:proton-transporting ATP synthase complex"/>
    <property type="evidence" value="ECO:0007669"/>
    <property type="project" value="UniProtKB-KW"/>
</dbReference>
<dbReference type="RefSeq" id="WP_047762419.1">
    <property type="nucleotide sequence ID" value="NZ_LAQL01000002.1"/>
</dbReference>
<reference evidence="16 17" key="1">
    <citation type="submission" date="2015-03" db="EMBL/GenBank/DDBJ databases">
        <title>Genome Sequence of Kiloniella spongiae MEBiC09566, isolated from a marine sponge.</title>
        <authorList>
            <person name="Shao Z."/>
            <person name="Wang L."/>
            <person name="Li X."/>
        </authorList>
    </citation>
    <scope>NUCLEOTIDE SEQUENCE [LARGE SCALE GENOMIC DNA]</scope>
    <source>
        <strain evidence="16 17">MEBiC09566</strain>
    </source>
</reference>
<keyword evidence="15" id="KW-0175">Coiled coil</keyword>
<sequence>MPQFEQIDTFVGQIFWLIVTFGVLYFLMAKVALPRLASILEERENRVSGDLEKAERLKQEAEEVLTDYQKAIADARASAVAALKESADEIAATSAKRQAAFDAQLSEKVQIAEDKINAARSEAMGHIKNVAKDVAAAATSKLLDTDVTDAKLSKAVDEALGEQN</sequence>
<gene>
    <name evidence="13" type="primary">atpF</name>
    <name evidence="16" type="ORF">WH96_01905</name>
</gene>
<organism evidence="16 17">
    <name type="scientific">Kiloniella spongiae</name>
    <dbReference type="NCBI Taxonomy" id="1489064"/>
    <lineage>
        <taxon>Bacteria</taxon>
        <taxon>Pseudomonadati</taxon>
        <taxon>Pseudomonadota</taxon>
        <taxon>Alphaproteobacteria</taxon>
        <taxon>Rhodospirillales</taxon>
        <taxon>Kiloniellaceae</taxon>
        <taxon>Kiloniella</taxon>
    </lineage>
</organism>
<comment type="caution">
    <text evidence="16">The sequence shown here is derived from an EMBL/GenBank/DDBJ whole genome shotgun (WGS) entry which is preliminary data.</text>
</comment>
<comment type="subcellular location">
    <subcellularLocation>
        <location evidence="13">Cell membrane</location>
        <topology evidence="13">Single-pass membrane protein</topology>
    </subcellularLocation>
    <subcellularLocation>
        <location evidence="12">Endomembrane system</location>
        <topology evidence="12">Single-pass membrane protein</topology>
    </subcellularLocation>
</comment>
<evidence type="ECO:0000256" key="14">
    <source>
        <dbReference type="RuleBase" id="RU003848"/>
    </source>
</evidence>
<dbReference type="GO" id="GO:0005886">
    <property type="term" value="C:plasma membrane"/>
    <property type="evidence" value="ECO:0007669"/>
    <property type="project" value="UniProtKB-SubCell"/>
</dbReference>
<dbReference type="GO" id="GO:0046933">
    <property type="term" value="F:proton-transporting ATP synthase activity, rotational mechanism"/>
    <property type="evidence" value="ECO:0007669"/>
    <property type="project" value="UniProtKB-UniRule"/>
</dbReference>
<evidence type="ECO:0000313" key="17">
    <source>
        <dbReference type="Proteomes" id="UP000035444"/>
    </source>
</evidence>
<evidence type="ECO:0000256" key="3">
    <source>
        <dbReference type="ARBA" id="ARBA00022547"/>
    </source>
</evidence>
<keyword evidence="4 13" id="KW-0812">Transmembrane</keyword>
<dbReference type="AlphaFoldDB" id="A0A0H2N055"/>
<keyword evidence="2 13" id="KW-0813">Transport</keyword>
<keyword evidence="7 13" id="KW-0406">Ion transport</keyword>
<dbReference type="EMBL" id="LAQL01000002">
    <property type="protein sequence ID" value="KLN62295.1"/>
    <property type="molecule type" value="Genomic_DNA"/>
</dbReference>
<keyword evidence="5 13" id="KW-0375">Hydrogen ion transport</keyword>
<comment type="subunit">
    <text evidence="13">F-type ATPases have 2 components, F(1) - the catalytic core - and F(0) - the membrane proton channel. F(1) has five subunits: alpha(3), beta(3), gamma(1), delta(1), epsilon(1). F(0) has three main subunits: a(1), b(2) and c(10-14). The alpha and beta chains form an alternating ring which encloses part of the gamma chain. F(1) is attached to F(0) by a central stalk formed by the gamma and epsilon chains, while a peripheral stalk is formed by the delta and b chains.</text>
</comment>
<dbReference type="HAMAP" id="MF_01398">
    <property type="entry name" value="ATP_synth_b_bprime"/>
    <property type="match status" value="1"/>
</dbReference>
<comment type="function">
    <text evidence="10 13">F(1)F(0) ATP synthase produces ATP from ADP in the presence of a proton or sodium gradient. F-type ATPases consist of two structural domains, F(1) containing the extramembraneous catalytic core and F(0) containing the membrane proton channel, linked together by a central stalk and a peripheral stalk. During catalysis, ATP synthesis in the catalytic domain of F(1) is coupled via a rotary mechanism of the central stalk subunits to proton translocation.</text>
</comment>
<evidence type="ECO:0000256" key="6">
    <source>
        <dbReference type="ARBA" id="ARBA00022989"/>
    </source>
</evidence>
<keyword evidence="3 13" id="KW-0138">CF(0)</keyword>
<dbReference type="CDD" id="cd06503">
    <property type="entry name" value="ATP-synt_Fo_b"/>
    <property type="match status" value="1"/>
</dbReference>
<dbReference type="PANTHER" id="PTHR33445:SF1">
    <property type="entry name" value="ATP SYNTHASE SUBUNIT B"/>
    <property type="match status" value="1"/>
</dbReference>
<evidence type="ECO:0000256" key="8">
    <source>
        <dbReference type="ARBA" id="ARBA00023136"/>
    </source>
</evidence>
<dbReference type="STRING" id="1489064.WH96_01905"/>
<name>A0A0H2N055_9PROT</name>
<comment type="similarity">
    <text evidence="1 13 14">Belongs to the ATPase B chain family.</text>
</comment>